<gene>
    <name evidence="2" type="ORF">G6M90_00g082000</name>
</gene>
<proteinExistence type="predicted"/>
<dbReference type="RefSeq" id="XP_065987280.1">
    <property type="nucleotide sequence ID" value="XM_066131187.1"/>
</dbReference>
<organism evidence="2 3">
    <name type="scientific">Metarhizium brunneum</name>
    <dbReference type="NCBI Taxonomy" id="500148"/>
    <lineage>
        <taxon>Eukaryota</taxon>
        <taxon>Fungi</taxon>
        <taxon>Dikarya</taxon>
        <taxon>Ascomycota</taxon>
        <taxon>Pezizomycotina</taxon>
        <taxon>Sordariomycetes</taxon>
        <taxon>Hypocreomycetidae</taxon>
        <taxon>Hypocreales</taxon>
        <taxon>Clavicipitaceae</taxon>
        <taxon>Metarhizium</taxon>
    </lineage>
</organism>
<evidence type="ECO:0000256" key="1">
    <source>
        <dbReference type="SAM" id="MobiDB-lite"/>
    </source>
</evidence>
<reference evidence="2 3" key="1">
    <citation type="submission" date="2020-07" db="EMBL/GenBank/DDBJ databases">
        <title>Telomere length de novo assembly of all 7 chromosomes of the fungus, Metarhizium brunneum, using a novel assembly pipeline.</title>
        <authorList>
            <person name="Saud z."/>
            <person name="Kortsinoglou A."/>
            <person name="Kouvelis V.N."/>
            <person name="Butt T.M."/>
        </authorList>
    </citation>
    <scope>NUCLEOTIDE SEQUENCE [LARGE SCALE GENOMIC DNA]</scope>
    <source>
        <strain evidence="2 3">4556</strain>
    </source>
</reference>
<accession>A0A7D5ZAX7</accession>
<dbReference type="EMBL" id="CP058936">
    <property type="protein sequence ID" value="QLI71589.1"/>
    <property type="molecule type" value="Genomic_DNA"/>
</dbReference>
<dbReference type="Proteomes" id="UP000510686">
    <property type="component" value="Chromosome 5"/>
</dbReference>
<keyword evidence="3" id="KW-1185">Reference proteome</keyword>
<dbReference type="GeneID" id="90968055"/>
<sequence>MSGDRLVGYPAYQQQQLYHKNEQHERQQPAVVPDGNSANRHPSRLASSQRWVLGKHRHENPATRGSDRENQWVLPEGRLGPTLPTWPRLAHEIPQLALHASPIL</sequence>
<evidence type="ECO:0000313" key="3">
    <source>
        <dbReference type="Proteomes" id="UP000510686"/>
    </source>
</evidence>
<protein>
    <submittedName>
        <fullName evidence="2">Uncharacterized protein</fullName>
    </submittedName>
</protein>
<name>A0A7D5ZAX7_9HYPO</name>
<evidence type="ECO:0000313" key="2">
    <source>
        <dbReference type="EMBL" id="QLI71589.1"/>
    </source>
</evidence>
<feature type="compositionally biased region" description="Polar residues" evidence="1">
    <location>
        <begin position="36"/>
        <end position="50"/>
    </location>
</feature>
<dbReference type="AlphaFoldDB" id="A0A7D5ZAX7"/>
<dbReference type="KEGG" id="mbrn:90968055"/>
<feature type="compositionally biased region" description="Basic and acidic residues" evidence="1">
    <location>
        <begin position="59"/>
        <end position="70"/>
    </location>
</feature>
<feature type="region of interest" description="Disordered" evidence="1">
    <location>
        <begin position="16"/>
        <end position="76"/>
    </location>
</feature>